<sequence length="399" mass="42306">MEKRMTEAVVIGGGIAGCTLAYELASRGVGVTVIEQSLIAAESSGRNTGTLLSGPQRAVVEMLDKSVEVYGELADGPVPFEFARIGHLLISEDDASLEEAATVADRYREAGVGMEKVSGGELARDHPRLGFNVAGGYFVERAWTLEPMGATHAFAHVARLAGAHFRTGLRVAQIASRGGKIAGVLTDDGIIAADMVFIANGLWMSDMLRRTVGDGPLPGLPFTAGRGWLIQLGKLDFELPWIVEELTWPDQDELGRRMSLAGLADVAAQNDDRAGVEAICLNPMMGGDARLGASVQPAFRDLLRNTDMPSRIAARALRMISGLGSPAVKNVYPGNRPMLSDGLPVAGRTAVEGLFVHGGMGSIGMHAAPATARWLVDAVLSGDGNPLQTWLRPQRFAGW</sequence>
<feature type="domain" description="FAD dependent oxidoreductase" evidence="2">
    <location>
        <begin position="8"/>
        <end position="377"/>
    </location>
</feature>
<dbReference type="STRING" id="1566387.QV13_03860"/>
<dbReference type="PROSITE" id="PS51257">
    <property type="entry name" value="PROKAR_LIPOPROTEIN"/>
    <property type="match status" value="1"/>
</dbReference>
<organism evidence="3 4">
    <name type="scientific">Mesorhizobium hungaricum</name>
    <dbReference type="NCBI Taxonomy" id="1566387"/>
    <lineage>
        <taxon>Bacteria</taxon>
        <taxon>Pseudomonadati</taxon>
        <taxon>Pseudomonadota</taxon>
        <taxon>Alphaproteobacteria</taxon>
        <taxon>Hyphomicrobiales</taxon>
        <taxon>Phyllobacteriaceae</taxon>
        <taxon>Mesorhizobium</taxon>
    </lineage>
</organism>
<evidence type="ECO:0000313" key="3">
    <source>
        <dbReference type="EMBL" id="OCX23356.1"/>
    </source>
</evidence>
<evidence type="ECO:0000313" key="4">
    <source>
        <dbReference type="Proteomes" id="UP000094412"/>
    </source>
</evidence>
<dbReference type="InterPro" id="IPR006076">
    <property type="entry name" value="FAD-dep_OxRdtase"/>
</dbReference>
<dbReference type="GO" id="GO:0016491">
    <property type="term" value="F:oxidoreductase activity"/>
    <property type="evidence" value="ECO:0007669"/>
    <property type="project" value="UniProtKB-KW"/>
</dbReference>
<gene>
    <name evidence="3" type="ORF">QV13_03860</name>
</gene>
<comment type="caution">
    <text evidence="3">The sequence shown here is derived from an EMBL/GenBank/DDBJ whole genome shotgun (WGS) entry which is preliminary data.</text>
</comment>
<dbReference type="OrthoDB" id="9815989at2"/>
<dbReference type="PANTHER" id="PTHR13847">
    <property type="entry name" value="SARCOSINE DEHYDROGENASE-RELATED"/>
    <property type="match status" value="1"/>
</dbReference>
<evidence type="ECO:0000259" key="2">
    <source>
        <dbReference type="Pfam" id="PF01266"/>
    </source>
</evidence>
<proteinExistence type="predicted"/>
<dbReference type="EMBL" id="MDEO01000025">
    <property type="protein sequence ID" value="OCX23356.1"/>
    <property type="molecule type" value="Genomic_DNA"/>
</dbReference>
<name>A0A1C2E8P3_9HYPH</name>
<accession>A0A1C2E8P3</accession>
<protein>
    <submittedName>
        <fullName evidence="3">FAD-dependent oxidoreductase</fullName>
    </submittedName>
</protein>
<dbReference type="Pfam" id="PF01266">
    <property type="entry name" value="DAO"/>
    <property type="match status" value="1"/>
</dbReference>
<dbReference type="GO" id="GO:0005737">
    <property type="term" value="C:cytoplasm"/>
    <property type="evidence" value="ECO:0007669"/>
    <property type="project" value="TreeGrafter"/>
</dbReference>
<dbReference type="Gene3D" id="3.30.9.10">
    <property type="entry name" value="D-Amino Acid Oxidase, subunit A, domain 2"/>
    <property type="match status" value="1"/>
</dbReference>
<keyword evidence="4" id="KW-1185">Reference proteome</keyword>
<dbReference type="AlphaFoldDB" id="A0A1C2E8P3"/>
<evidence type="ECO:0000256" key="1">
    <source>
        <dbReference type="ARBA" id="ARBA00023002"/>
    </source>
</evidence>
<dbReference type="Gene3D" id="3.50.50.60">
    <property type="entry name" value="FAD/NAD(P)-binding domain"/>
    <property type="match status" value="1"/>
</dbReference>
<reference evidence="3 4" key="1">
    <citation type="submission" date="2016-08" db="EMBL/GenBank/DDBJ databases">
        <title>Whole genome sequence of Mesorhizobium sp. strain UASWS1009 isolated from industrial sewage.</title>
        <authorList>
            <person name="Crovadore J."/>
            <person name="Calmin G."/>
            <person name="Chablais R."/>
            <person name="Cochard B."/>
            <person name="Lefort F."/>
        </authorList>
    </citation>
    <scope>NUCLEOTIDE SEQUENCE [LARGE SCALE GENOMIC DNA]</scope>
    <source>
        <strain evidence="3 4">UASWS1009</strain>
    </source>
</reference>
<dbReference type="SUPFAM" id="SSF51905">
    <property type="entry name" value="FAD/NAD(P)-binding domain"/>
    <property type="match status" value="1"/>
</dbReference>
<dbReference type="Proteomes" id="UP000094412">
    <property type="component" value="Unassembled WGS sequence"/>
</dbReference>
<dbReference type="InterPro" id="IPR036188">
    <property type="entry name" value="FAD/NAD-bd_sf"/>
</dbReference>
<keyword evidence="1" id="KW-0560">Oxidoreductase</keyword>